<accession>A0A8J5RE03</accession>
<dbReference type="Proteomes" id="UP000729402">
    <property type="component" value="Unassembled WGS sequence"/>
</dbReference>
<dbReference type="AlphaFoldDB" id="A0A8J5RE03"/>
<comment type="caution">
    <text evidence="1">The sequence shown here is derived from an EMBL/GenBank/DDBJ whole genome shotgun (WGS) entry which is preliminary data.</text>
</comment>
<name>A0A8J5RE03_ZIZPA</name>
<evidence type="ECO:0000313" key="1">
    <source>
        <dbReference type="EMBL" id="KAG8051776.1"/>
    </source>
</evidence>
<dbReference type="EMBL" id="JAAALK010000288">
    <property type="protein sequence ID" value="KAG8051776.1"/>
    <property type="molecule type" value="Genomic_DNA"/>
</dbReference>
<organism evidence="1 2">
    <name type="scientific">Zizania palustris</name>
    <name type="common">Northern wild rice</name>
    <dbReference type="NCBI Taxonomy" id="103762"/>
    <lineage>
        <taxon>Eukaryota</taxon>
        <taxon>Viridiplantae</taxon>
        <taxon>Streptophyta</taxon>
        <taxon>Embryophyta</taxon>
        <taxon>Tracheophyta</taxon>
        <taxon>Spermatophyta</taxon>
        <taxon>Magnoliopsida</taxon>
        <taxon>Liliopsida</taxon>
        <taxon>Poales</taxon>
        <taxon>Poaceae</taxon>
        <taxon>BOP clade</taxon>
        <taxon>Oryzoideae</taxon>
        <taxon>Oryzeae</taxon>
        <taxon>Zizaniinae</taxon>
        <taxon>Zizania</taxon>
    </lineage>
</organism>
<reference evidence="1" key="1">
    <citation type="journal article" date="2021" name="bioRxiv">
        <title>Whole Genome Assembly and Annotation of Northern Wild Rice, Zizania palustris L., Supports a Whole Genome Duplication in the Zizania Genus.</title>
        <authorList>
            <person name="Haas M."/>
            <person name="Kono T."/>
            <person name="Macchietto M."/>
            <person name="Millas R."/>
            <person name="McGilp L."/>
            <person name="Shao M."/>
            <person name="Duquette J."/>
            <person name="Hirsch C.N."/>
            <person name="Kimball J."/>
        </authorList>
    </citation>
    <scope>NUCLEOTIDE SEQUENCE</scope>
    <source>
        <tissue evidence="1">Fresh leaf tissue</tissue>
    </source>
</reference>
<evidence type="ECO:0000313" key="2">
    <source>
        <dbReference type="Proteomes" id="UP000729402"/>
    </source>
</evidence>
<reference evidence="1" key="2">
    <citation type="submission" date="2021-02" db="EMBL/GenBank/DDBJ databases">
        <authorList>
            <person name="Kimball J.A."/>
            <person name="Haas M.W."/>
            <person name="Macchietto M."/>
            <person name="Kono T."/>
            <person name="Duquette J."/>
            <person name="Shao M."/>
        </authorList>
    </citation>
    <scope>NUCLEOTIDE SEQUENCE</scope>
    <source>
        <tissue evidence="1">Fresh leaf tissue</tissue>
    </source>
</reference>
<proteinExistence type="predicted"/>
<protein>
    <submittedName>
        <fullName evidence="1">Uncharacterized protein</fullName>
    </submittedName>
</protein>
<sequence length="127" mass="14115">MEVRVELSQAISFLSRAGRDDACHGGRAGQGDDDGDGGKLLASVRRLLLLFGLVQDDATGDKEEHGQFPKHWLIVFRFSAFLLSNMDRVRILLLPNIANDLIANLLAPWLAGKYLVQSLIWCKRAIK</sequence>
<keyword evidence="2" id="KW-1185">Reference proteome</keyword>
<gene>
    <name evidence="1" type="ORF">GUJ93_ZPchr0001g31011</name>
</gene>